<feature type="binding site" evidence="4">
    <location>
        <position position="96"/>
    </location>
    <ligand>
        <name>Mg(2+)</name>
        <dbReference type="ChEBI" id="CHEBI:18420"/>
        <label>1</label>
        <note>catalytic</note>
    </ligand>
</feature>
<keyword evidence="6" id="KW-1185">Reference proteome</keyword>
<dbReference type="GO" id="GO:0046872">
    <property type="term" value="F:metal ion binding"/>
    <property type="evidence" value="ECO:0007669"/>
    <property type="project" value="UniProtKB-KW"/>
</dbReference>
<proteinExistence type="inferred from homology"/>
<feature type="binding site" evidence="4">
    <location>
        <position position="94"/>
    </location>
    <ligand>
        <name>Mg(2+)</name>
        <dbReference type="ChEBI" id="CHEBI:18420"/>
        <label>1</label>
        <note>catalytic</note>
    </ligand>
</feature>
<comment type="cofactor">
    <cofactor evidence="4">
        <name>Mg(2+)</name>
        <dbReference type="ChEBI" id="CHEBI:18420"/>
    </cofactor>
</comment>
<dbReference type="EMBL" id="CYPR01000018">
    <property type="protein sequence ID" value="CUH15451.1"/>
    <property type="molecule type" value="Genomic_DNA"/>
</dbReference>
<dbReference type="Gene3D" id="3.30.540.10">
    <property type="entry name" value="Fructose-1,6-Bisphosphatase, subunit A, domain 1"/>
    <property type="match status" value="1"/>
</dbReference>
<dbReference type="GO" id="GO:0008934">
    <property type="term" value="F:inositol monophosphate 1-phosphatase activity"/>
    <property type="evidence" value="ECO:0007669"/>
    <property type="project" value="TreeGrafter"/>
</dbReference>
<feature type="binding site" evidence="4">
    <location>
        <position position="72"/>
    </location>
    <ligand>
        <name>Mg(2+)</name>
        <dbReference type="ChEBI" id="CHEBI:18420"/>
        <label>1</label>
        <note>catalytic</note>
    </ligand>
</feature>
<evidence type="ECO:0000256" key="2">
    <source>
        <dbReference type="ARBA" id="ARBA00022723"/>
    </source>
</evidence>
<dbReference type="EC" id="3.1.3.25" evidence="5"/>
<evidence type="ECO:0000256" key="3">
    <source>
        <dbReference type="ARBA" id="ARBA00022842"/>
    </source>
</evidence>
<dbReference type="PANTHER" id="PTHR20854">
    <property type="entry name" value="INOSITOL MONOPHOSPHATASE"/>
    <property type="match status" value="1"/>
</dbReference>
<dbReference type="Pfam" id="PF00459">
    <property type="entry name" value="Inositol_P"/>
    <property type="match status" value="1"/>
</dbReference>
<comment type="similarity">
    <text evidence="1">Belongs to the inositol monophosphatase superfamily.</text>
</comment>
<gene>
    <name evidence="5" type="primary">suhB_1</name>
    <name evidence="5" type="ORF">JSE7799_00306</name>
</gene>
<organism evidence="5 6">
    <name type="scientific">Jannaschia seosinensis</name>
    <dbReference type="NCBI Taxonomy" id="313367"/>
    <lineage>
        <taxon>Bacteria</taxon>
        <taxon>Pseudomonadati</taxon>
        <taxon>Pseudomonadota</taxon>
        <taxon>Alphaproteobacteria</taxon>
        <taxon>Rhodobacterales</taxon>
        <taxon>Roseobacteraceae</taxon>
        <taxon>Jannaschia</taxon>
    </lineage>
</organism>
<evidence type="ECO:0000256" key="1">
    <source>
        <dbReference type="ARBA" id="ARBA00009759"/>
    </source>
</evidence>
<dbReference type="RefSeq" id="WP_055662020.1">
    <property type="nucleotide sequence ID" value="NZ_CYPR01000018.1"/>
</dbReference>
<name>A0A0M7B5L0_9RHOB</name>
<keyword evidence="2 4" id="KW-0479">Metal-binding</keyword>
<dbReference type="GO" id="GO:0006020">
    <property type="term" value="P:inositol metabolic process"/>
    <property type="evidence" value="ECO:0007669"/>
    <property type="project" value="TreeGrafter"/>
</dbReference>
<reference evidence="5 6" key="1">
    <citation type="submission" date="2015-09" db="EMBL/GenBank/DDBJ databases">
        <authorList>
            <person name="Jackson K.R."/>
            <person name="Lunt B.L."/>
            <person name="Fisher J.N.B."/>
            <person name="Gardner A.V."/>
            <person name="Bailey M.E."/>
            <person name="Deus L.M."/>
            <person name="Earl A.S."/>
            <person name="Gibby P.D."/>
            <person name="Hartmann K.A."/>
            <person name="Liu J.E."/>
            <person name="Manci A.M."/>
            <person name="Nielsen D.A."/>
            <person name="Solomon M.B."/>
            <person name="Breakwell D.P."/>
            <person name="Burnett S.H."/>
            <person name="Grose J.H."/>
        </authorList>
    </citation>
    <scope>NUCLEOTIDE SEQUENCE [LARGE SCALE GENOMIC DNA]</scope>
    <source>
        <strain evidence="5 6">CECT 7799</strain>
    </source>
</reference>
<evidence type="ECO:0000256" key="4">
    <source>
        <dbReference type="PIRSR" id="PIRSR600760-2"/>
    </source>
</evidence>
<evidence type="ECO:0000313" key="6">
    <source>
        <dbReference type="Proteomes" id="UP000049455"/>
    </source>
</evidence>
<keyword evidence="3 4" id="KW-0460">Magnesium</keyword>
<accession>A0A0M7B5L0</accession>
<protein>
    <submittedName>
        <fullName evidence="5">Inositol-1-monophosphatase</fullName>
        <ecNumber evidence="5">3.1.3.25</ecNumber>
    </submittedName>
</protein>
<dbReference type="PROSITE" id="PS00630">
    <property type="entry name" value="IMP_2"/>
    <property type="match status" value="1"/>
</dbReference>
<dbReference type="InterPro" id="IPR020550">
    <property type="entry name" value="Inositol_monophosphatase_CS"/>
</dbReference>
<dbReference type="STRING" id="313367.JSE7799_00306"/>
<dbReference type="GO" id="GO:0007165">
    <property type="term" value="P:signal transduction"/>
    <property type="evidence" value="ECO:0007669"/>
    <property type="project" value="TreeGrafter"/>
</dbReference>
<dbReference type="SUPFAM" id="SSF56655">
    <property type="entry name" value="Carbohydrate phosphatase"/>
    <property type="match status" value="1"/>
</dbReference>
<dbReference type="PRINTS" id="PR00377">
    <property type="entry name" value="IMPHPHTASES"/>
</dbReference>
<dbReference type="Gene3D" id="3.40.190.80">
    <property type="match status" value="1"/>
</dbReference>
<dbReference type="OrthoDB" id="9785695at2"/>
<dbReference type="Proteomes" id="UP000049455">
    <property type="component" value="Unassembled WGS sequence"/>
</dbReference>
<keyword evidence="5" id="KW-0378">Hydrolase</keyword>
<dbReference type="PANTHER" id="PTHR20854:SF4">
    <property type="entry name" value="INOSITOL-1-MONOPHOSPHATASE-RELATED"/>
    <property type="match status" value="1"/>
</dbReference>
<feature type="binding site" evidence="4">
    <location>
        <position position="223"/>
    </location>
    <ligand>
        <name>Mg(2+)</name>
        <dbReference type="ChEBI" id="CHEBI:18420"/>
        <label>1</label>
        <note>catalytic</note>
    </ligand>
</feature>
<dbReference type="GO" id="GO:0046854">
    <property type="term" value="P:phosphatidylinositol phosphate biosynthetic process"/>
    <property type="evidence" value="ECO:0007669"/>
    <property type="project" value="InterPro"/>
</dbReference>
<dbReference type="AlphaFoldDB" id="A0A0M7B5L0"/>
<feature type="binding site" evidence="4">
    <location>
        <position position="97"/>
    </location>
    <ligand>
        <name>Mg(2+)</name>
        <dbReference type="ChEBI" id="CHEBI:18420"/>
        <label>1</label>
        <note>catalytic</note>
    </ligand>
</feature>
<evidence type="ECO:0000313" key="5">
    <source>
        <dbReference type="EMBL" id="CUH15451.1"/>
    </source>
</evidence>
<dbReference type="InterPro" id="IPR000760">
    <property type="entry name" value="Inositol_monophosphatase-like"/>
</dbReference>
<sequence>MPLNDEQSDALIEAVRAVAAAEILPRFRNLAEGEVDAKAAFDDLVTVADRAAEIALTERVRKILPDAAVVGEEAVAEDAGVLGRVTAERCVVIDPIDGTWNFAHGIANYGVIVAVLERGETVWGLLYDPSFDDWIVAHRGGGAWFHRQGRARRLHVSQAVAPLDTLRGNVADYLFPVEHKAALSATKPRFRRSSSLGASLHEYRVMSLGGSDFVLNGMLNVWDHAAGILILAEAGGVSRLLDGREYMPKMREGWLLNARSEAIWEELAGIFNEAVVRDGT</sequence>